<dbReference type="OrthoDB" id="5343576at2759"/>
<keyword evidence="3" id="KW-1185">Reference proteome</keyword>
<dbReference type="VEuPathDB" id="FungiDB:HMPREF1541_00099"/>
<organism evidence="2 3">
    <name type="scientific">Cyphellophora europaea (strain CBS 101466)</name>
    <name type="common">Phialophora europaea</name>
    <dbReference type="NCBI Taxonomy" id="1220924"/>
    <lineage>
        <taxon>Eukaryota</taxon>
        <taxon>Fungi</taxon>
        <taxon>Dikarya</taxon>
        <taxon>Ascomycota</taxon>
        <taxon>Pezizomycotina</taxon>
        <taxon>Eurotiomycetes</taxon>
        <taxon>Chaetothyriomycetidae</taxon>
        <taxon>Chaetothyriales</taxon>
        <taxon>Cyphellophoraceae</taxon>
        <taxon>Cyphellophora</taxon>
    </lineage>
</organism>
<gene>
    <name evidence="2" type="ORF">HMPREF1541_00099</name>
</gene>
<dbReference type="RefSeq" id="XP_008710630.1">
    <property type="nucleotide sequence ID" value="XM_008712408.1"/>
</dbReference>
<evidence type="ECO:0000256" key="1">
    <source>
        <dbReference type="SAM" id="MobiDB-lite"/>
    </source>
</evidence>
<dbReference type="EMBL" id="KB822711">
    <property type="protein sequence ID" value="ETN45918.1"/>
    <property type="molecule type" value="Genomic_DNA"/>
</dbReference>
<dbReference type="HOGENOM" id="CLU_027370_1_0_1"/>
<feature type="compositionally biased region" description="Basic and acidic residues" evidence="1">
    <location>
        <begin position="184"/>
        <end position="206"/>
    </location>
</feature>
<name>W2SD37_CYPE1</name>
<proteinExistence type="predicted"/>
<feature type="region of interest" description="Disordered" evidence="1">
    <location>
        <begin position="157"/>
        <end position="292"/>
    </location>
</feature>
<reference evidence="2 3" key="1">
    <citation type="submission" date="2013-03" db="EMBL/GenBank/DDBJ databases">
        <title>The Genome Sequence of Phialophora europaea CBS 101466.</title>
        <authorList>
            <consortium name="The Broad Institute Genomics Platform"/>
            <person name="Cuomo C."/>
            <person name="de Hoog S."/>
            <person name="Gorbushina A."/>
            <person name="Walker B."/>
            <person name="Young S.K."/>
            <person name="Zeng Q."/>
            <person name="Gargeya S."/>
            <person name="Fitzgerald M."/>
            <person name="Haas B."/>
            <person name="Abouelleil A."/>
            <person name="Allen A.W."/>
            <person name="Alvarado L."/>
            <person name="Arachchi H.M."/>
            <person name="Berlin A.M."/>
            <person name="Chapman S.B."/>
            <person name="Gainer-Dewar J."/>
            <person name="Goldberg J."/>
            <person name="Griggs A."/>
            <person name="Gujja S."/>
            <person name="Hansen M."/>
            <person name="Howarth C."/>
            <person name="Imamovic A."/>
            <person name="Ireland A."/>
            <person name="Larimer J."/>
            <person name="McCowan C."/>
            <person name="Murphy C."/>
            <person name="Pearson M."/>
            <person name="Poon T.W."/>
            <person name="Priest M."/>
            <person name="Roberts A."/>
            <person name="Saif S."/>
            <person name="Shea T."/>
            <person name="Sisk P."/>
            <person name="Sykes S."/>
            <person name="Wortman J."/>
            <person name="Nusbaum C."/>
            <person name="Birren B."/>
        </authorList>
    </citation>
    <scope>NUCLEOTIDE SEQUENCE [LARGE SCALE GENOMIC DNA]</scope>
    <source>
        <strain evidence="2 3">CBS 101466</strain>
    </source>
</reference>
<feature type="compositionally biased region" description="Polar residues" evidence="1">
    <location>
        <begin position="272"/>
        <end position="282"/>
    </location>
</feature>
<protein>
    <submittedName>
        <fullName evidence="2">Uncharacterized protein</fullName>
    </submittedName>
</protein>
<feature type="compositionally biased region" description="Polar residues" evidence="1">
    <location>
        <begin position="253"/>
        <end position="265"/>
    </location>
</feature>
<sequence>MSNRNGTRTALRKCPVSHHTTDQEDFEHDFTTKGRIGNLDCPFARMAQTNGLPDTPESNDPIAAEFHQDQVSINSPTTASGPAGRCPIRFLDKHSPEEIAKYFENHKHELPRSHQVCVSRYQRNEAGAKELDAKYGSMVNMIQGLGVKHKQYLPEAEGPVKQEASSTDHVEKWAENVSDASLAPKKDEGDDQRLSHFDRPLREVRVGESPSRPWGISVPVAKDIPASAMGSEASAQQHAPTGLTSPAAVPAGHQTSNSNNRQGPTQEAGKTAEQTQKPSADQTAPTTTAPPTQIIFNGPVFFGYSPNDAAAFLQLLNNGGGKPNGS</sequence>
<dbReference type="STRING" id="1220924.W2SD37"/>
<dbReference type="Proteomes" id="UP000030752">
    <property type="component" value="Unassembled WGS sequence"/>
</dbReference>
<dbReference type="AlphaFoldDB" id="W2SD37"/>
<accession>W2SD37</accession>
<feature type="compositionally biased region" description="Polar residues" evidence="1">
    <location>
        <begin position="233"/>
        <end position="244"/>
    </location>
</feature>
<evidence type="ECO:0000313" key="2">
    <source>
        <dbReference type="EMBL" id="ETN45918.1"/>
    </source>
</evidence>
<dbReference type="InParanoid" id="W2SD37"/>
<dbReference type="eggNOG" id="ENOG502SHR2">
    <property type="taxonomic scope" value="Eukaryota"/>
</dbReference>
<dbReference type="GeneID" id="19967438"/>
<feature type="compositionally biased region" description="Low complexity" evidence="1">
    <location>
        <begin position="283"/>
        <end position="292"/>
    </location>
</feature>
<evidence type="ECO:0000313" key="3">
    <source>
        <dbReference type="Proteomes" id="UP000030752"/>
    </source>
</evidence>